<sequence>MFAAPFFQCAQIRIAASKIGFVGVGDPGIHGLAWHDLDRFQAASMPPAVFSSARPPFLASPRGHMSVRPLTRVIEGMLWSHYFPEQCVRSALAYEPLPGDVFVVSYPKCGTTWLQYIVYNIYSGGVPPRNREQFWDNTPFLEMRGAERSILRSKPGAIKTHLPFDRQPYSPQAKYAVLSMTYITAAGKSCCSIVVYSCAH</sequence>
<dbReference type="SUPFAM" id="SSF52540">
    <property type="entry name" value="P-loop containing nucleoside triphosphate hydrolases"/>
    <property type="match status" value="1"/>
</dbReference>
<protein>
    <recommendedName>
        <fullName evidence="3">Sulfotransferase domain-containing protein</fullName>
    </recommendedName>
</protein>
<dbReference type="Pfam" id="PF00685">
    <property type="entry name" value="Sulfotransfer_1"/>
    <property type="match status" value="1"/>
</dbReference>
<dbReference type="Gene3D" id="3.40.50.300">
    <property type="entry name" value="P-loop containing nucleotide triphosphate hydrolases"/>
    <property type="match status" value="1"/>
</dbReference>
<accession>A0A9J6E2T0</accession>
<reference evidence="4" key="2">
    <citation type="submission" date="2021-09" db="EMBL/GenBank/DDBJ databases">
        <authorList>
            <person name="Jia N."/>
            <person name="Wang J."/>
            <person name="Shi W."/>
            <person name="Du L."/>
            <person name="Sun Y."/>
            <person name="Zhan W."/>
            <person name="Jiang J."/>
            <person name="Wang Q."/>
            <person name="Zhang B."/>
            <person name="Ji P."/>
            <person name="Sakyi L.B."/>
            <person name="Cui X."/>
            <person name="Yuan T."/>
            <person name="Jiang B."/>
            <person name="Yang W."/>
            <person name="Lam T.T.-Y."/>
            <person name="Chang Q."/>
            <person name="Ding S."/>
            <person name="Wang X."/>
            <person name="Zhu J."/>
            <person name="Ruan X."/>
            <person name="Zhao L."/>
            <person name="Wei J."/>
            <person name="Que T."/>
            <person name="Du C."/>
            <person name="Cheng J."/>
            <person name="Dai P."/>
            <person name="Han X."/>
            <person name="Huang E."/>
            <person name="Gao Y."/>
            <person name="Liu J."/>
            <person name="Shao H."/>
            <person name="Ye R."/>
            <person name="Li L."/>
            <person name="Wei W."/>
            <person name="Wang X."/>
            <person name="Wang C."/>
            <person name="Huo Q."/>
            <person name="Li W."/>
            <person name="Guo W."/>
            <person name="Chen H."/>
            <person name="Chen S."/>
            <person name="Zhou L."/>
            <person name="Zhou L."/>
            <person name="Ni X."/>
            <person name="Tian J."/>
            <person name="Zhou Y."/>
            <person name="Sheng Y."/>
            <person name="Liu T."/>
            <person name="Pan Y."/>
            <person name="Xia L."/>
            <person name="Li J."/>
            <person name="Zhao F."/>
            <person name="Cao W."/>
        </authorList>
    </citation>
    <scope>NUCLEOTIDE SEQUENCE</scope>
    <source>
        <strain evidence="4">Rmic-2018</strain>
        <tissue evidence="4">Larvae</tissue>
    </source>
</reference>
<dbReference type="GO" id="GO:0008146">
    <property type="term" value="F:sulfotransferase activity"/>
    <property type="evidence" value="ECO:0007669"/>
    <property type="project" value="InterPro"/>
</dbReference>
<name>A0A9J6E2T0_RHIMP</name>
<dbReference type="Proteomes" id="UP000821866">
    <property type="component" value="Chromosome 4"/>
</dbReference>
<gene>
    <name evidence="4" type="ORF">HPB51_019940</name>
</gene>
<evidence type="ECO:0000256" key="1">
    <source>
        <dbReference type="ARBA" id="ARBA00005771"/>
    </source>
</evidence>
<organism evidence="4 5">
    <name type="scientific">Rhipicephalus microplus</name>
    <name type="common">Cattle tick</name>
    <name type="synonym">Boophilus microplus</name>
    <dbReference type="NCBI Taxonomy" id="6941"/>
    <lineage>
        <taxon>Eukaryota</taxon>
        <taxon>Metazoa</taxon>
        <taxon>Ecdysozoa</taxon>
        <taxon>Arthropoda</taxon>
        <taxon>Chelicerata</taxon>
        <taxon>Arachnida</taxon>
        <taxon>Acari</taxon>
        <taxon>Parasitiformes</taxon>
        <taxon>Ixodida</taxon>
        <taxon>Ixodoidea</taxon>
        <taxon>Ixodidae</taxon>
        <taxon>Rhipicephalinae</taxon>
        <taxon>Rhipicephalus</taxon>
        <taxon>Boophilus</taxon>
    </lineage>
</organism>
<keyword evidence="2" id="KW-0808">Transferase</keyword>
<evidence type="ECO:0000256" key="2">
    <source>
        <dbReference type="ARBA" id="ARBA00022679"/>
    </source>
</evidence>
<evidence type="ECO:0000313" key="4">
    <source>
        <dbReference type="EMBL" id="KAH8028851.1"/>
    </source>
</evidence>
<proteinExistence type="inferred from homology"/>
<dbReference type="VEuPathDB" id="VectorBase:LOC119167636"/>
<comment type="caution">
    <text evidence="4">The sequence shown here is derived from an EMBL/GenBank/DDBJ whole genome shotgun (WGS) entry which is preliminary data.</text>
</comment>
<evidence type="ECO:0000259" key="3">
    <source>
        <dbReference type="Pfam" id="PF00685"/>
    </source>
</evidence>
<keyword evidence="5" id="KW-1185">Reference proteome</keyword>
<comment type="similarity">
    <text evidence="1">Belongs to the sulfotransferase 1 family.</text>
</comment>
<dbReference type="AlphaFoldDB" id="A0A9J6E2T0"/>
<feature type="domain" description="Sulfotransferase" evidence="3">
    <location>
        <begin position="99"/>
        <end position="170"/>
    </location>
</feature>
<dbReference type="InterPro" id="IPR027417">
    <property type="entry name" value="P-loop_NTPase"/>
</dbReference>
<reference evidence="4" key="1">
    <citation type="journal article" date="2020" name="Cell">
        <title>Large-Scale Comparative Analyses of Tick Genomes Elucidate Their Genetic Diversity and Vector Capacities.</title>
        <authorList>
            <consortium name="Tick Genome and Microbiome Consortium (TIGMIC)"/>
            <person name="Jia N."/>
            <person name="Wang J."/>
            <person name="Shi W."/>
            <person name="Du L."/>
            <person name="Sun Y."/>
            <person name="Zhan W."/>
            <person name="Jiang J.F."/>
            <person name="Wang Q."/>
            <person name="Zhang B."/>
            <person name="Ji P."/>
            <person name="Bell-Sakyi L."/>
            <person name="Cui X.M."/>
            <person name="Yuan T.T."/>
            <person name="Jiang B.G."/>
            <person name="Yang W.F."/>
            <person name="Lam T.T."/>
            <person name="Chang Q.C."/>
            <person name="Ding S.J."/>
            <person name="Wang X.J."/>
            <person name="Zhu J.G."/>
            <person name="Ruan X.D."/>
            <person name="Zhao L."/>
            <person name="Wei J.T."/>
            <person name="Ye R.Z."/>
            <person name="Que T.C."/>
            <person name="Du C.H."/>
            <person name="Zhou Y.H."/>
            <person name="Cheng J.X."/>
            <person name="Dai P.F."/>
            <person name="Guo W.B."/>
            <person name="Han X.H."/>
            <person name="Huang E.J."/>
            <person name="Li L.F."/>
            <person name="Wei W."/>
            <person name="Gao Y.C."/>
            <person name="Liu J.Z."/>
            <person name="Shao H.Z."/>
            <person name="Wang X."/>
            <person name="Wang C.C."/>
            <person name="Yang T.C."/>
            <person name="Huo Q.B."/>
            <person name="Li W."/>
            <person name="Chen H.Y."/>
            <person name="Chen S.E."/>
            <person name="Zhou L.G."/>
            <person name="Ni X.B."/>
            <person name="Tian J.H."/>
            <person name="Sheng Y."/>
            <person name="Liu T."/>
            <person name="Pan Y.S."/>
            <person name="Xia L.Y."/>
            <person name="Li J."/>
            <person name="Zhao F."/>
            <person name="Cao W.C."/>
        </authorList>
    </citation>
    <scope>NUCLEOTIDE SEQUENCE</scope>
    <source>
        <strain evidence="4">Rmic-2018</strain>
    </source>
</reference>
<evidence type="ECO:0000313" key="5">
    <source>
        <dbReference type="Proteomes" id="UP000821866"/>
    </source>
</evidence>
<dbReference type="EMBL" id="JABSTU010000006">
    <property type="protein sequence ID" value="KAH8028851.1"/>
    <property type="molecule type" value="Genomic_DNA"/>
</dbReference>
<dbReference type="PANTHER" id="PTHR11783">
    <property type="entry name" value="SULFOTRANSFERASE SULT"/>
    <property type="match status" value="1"/>
</dbReference>
<dbReference type="InterPro" id="IPR000863">
    <property type="entry name" value="Sulfotransferase_dom"/>
</dbReference>